<dbReference type="AlphaFoldDB" id="A0A9W9MQG2"/>
<evidence type="ECO:0000256" key="1">
    <source>
        <dbReference type="SAM" id="MobiDB-lite"/>
    </source>
</evidence>
<evidence type="ECO:0000313" key="2">
    <source>
        <dbReference type="EMBL" id="KAJ5205631.1"/>
    </source>
</evidence>
<sequence length="180" mass="20229">MTGEGGLGKKRPAPDDPDVAQPLTKKFGGLRLDNSLPISARAQPKGHIQHIQHVHNQHNQPDHIDHLQNQFNQRPPSPEPMLLDDTKHTTYIHNLDQELIEDDSPGLIFSPFAKKVLSVPQSVLSDSKSGKELVLYTEPVSLTVPKEKDNVRKAILESRARARENKVTEKEDLYDPMDID</sequence>
<feature type="region of interest" description="Disordered" evidence="1">
    <location>
        <begin position="1"/>
        <end position="34"/>
    </location>
</feature>
<feature type="compositionally biased region" description="Basic and acidic residues" evidence="1">
    <location>
        <begin position="161"/>
        <end position="173"/>
    </location>
</feature>
<organism evidence="2 3">
    <name type="scientific">Penicillium cf. griseofulvum</name>
    <dbReference type="NCBI Taxonomy" id="2972120"/>
    <lineage>
        <taxon>Eukaryota</taxon>
        <taxon>Fungi</taxon>
        <taxon>Dikarya</taxon>
        <taxon>Ascomycota</taxon>
        <taxon>Pezizomycotina</taxon>
        <taxon>Eurotiomycetes</taxon>
        <taxon>Eurotiomycetidae</taxon>
        <taxon>Eurotiales</taxon>
        <taxon>Aspergillaceae</taxon>
        <taxon>Penicillium</taxon>
    </lineage>
</organism>
<reference evidence="2" key="1">
    <citation type="submission" date="2022-11" db="EMBL/GenBank/DDBJ databases">
        <authorList>
            <person name="Petersen C."/>
        </authorList>
    </citation>
    <scope>NUCLEOTIDE SEQUENCE</scope>
    <source>
        <strain evidence="2">IBT 16849</strain>
    </source>
</reference>
<name>A0A9W9MQG2_9EURO</name>
<dbReference type="InterPro" id="IPR046591">
    <property type="entry name" value="DUF6649"/>
</dbReference>
<comment type="caution">
    <text evidence="2">The sequence shown here is derived from an EMBL/GenBank/DDBJ whole genome shotgun (WGS) entry which is preliminary data.</text>
</comment>
<reference evidence="2" key="2">
    <citation type="journal article" date="2023" name="IMA Fungus">
        <title>Comparative genomic study of the Penicillium genus elucidates a diverse pangenome and 15 lateral gene transfer events.</title>
        <authorList>
            <person name="Petersen C."/>
            <person name="Sorensen T."/>
            <person name="Nielsen M.R."/>
            <person name="Sondergaard T.E."/>
            <person name="Sorensen J.L."/>
            <person name="Fitzpatrick D.A."/>
            <person name="Frisvad J.C."/>
            <person name="Nielsen K.L."/>
        </authorList>
    </citation>
    <scope>NUCLEOTIDE SEQUENCE</scope>
    <source>
        <strain evidence="2">IBT 16849</strain>
    </source>
</reference>
<protein>
    <submittedName>
        <fullName evidence="2">Uncharacterized protein</fullName>
    </submittedName>
</protein>
<dbReference type="EMBL" id="JAPQKP010000002">
    <property type="protein sequence ID" value="KAJ5205631.1"/>
    <property type="molecule type" value="Genomic_DNA"/>
</dbReference>
<proteinExistence type="predicted"/>
<accession>A0A9W9MQG2</accession>
<evidence type="ECO:0000313" key="3">
    <source>
        <dbReference type="Proteomes" id="UP001150879"/>
    </source>
</evidence>
<dbReference type="Pfam" id="PF20354">
    <property type="entry name" value="DUF6649"/>
    <property type="match status" value="1"/>
</dbReference>
<keyword evidence="3" id="KW-1185">Reference proteome</keyword>
<gene>
    <name evidence="2" type="ORF">N7472_002079</name>
</gene>
<dbReference type="Proteomes" id="UP001150879">
    <property type="component" value="Unassembled WGS sequence"/>
</dbReference>
<feature type="region of interest" description="Disordered" evidence="1">
    <location>
        <begin position="161"/>
        <end position="180"/>
    </location>
</feature>